<feature type="region of interest" description="Disordered" evidence="1">
    <location>
        <begin position="122"/>
        <end position="142"/>
    </location>
</feature>
<feature type="compositionally biased region" description="Basic and acidic residues" evidence="1">
    <location>
        <begin position="132"/>
        <end position="142"/>
    </location>
</feature>
<evidence type="ECO:0000313" key="2">
    <source>
        <dbReference type="EMBL" id="RMI37910.1"/>
    </source>
</evidence>
<sequence>MDVTSRPTWVIPTTVHFDEFDMNGHLHNARFALHVERATTALLARAGFDTTATHDRDDDLRYAVAAFTIEFDAPVCHPGPLLVELTLRRLGRTSAEWAFACRTAPGAAPSATGTRTIVKIDRTGRPTPWTPRMRDLAPLEAP</sequence>
<name>A0A3M2LM64_9ACTN</name>
<dbReference type="Proteomes" id="UP000282674">
    <property type="component" value="Unassembled WGS sequence"/>
</dbReference>
<proteinExistence type="predicted"/>
<protein>
    <submittedName>
        <fullName evidence="2">Acyl-CoA thioesterase</fullName>
    </submittedName>
</protein>
<dbReference type="RefSeq" id="WP_122198659.1">
    <property type="nucleotide sequence ID" value="NZ_JBHSKC010000006.1"/>
</dbReference>
<dbReference type="EMBL" id="RFFG01000096">
    <property type="protein sequence ID" value="RMI37910.1"/>
    <property type="molecule type" value="Genomic_DNA"/>
</dbReference>
<accession>A0A3M2LM64</accession>
<gene>
    <name evidence="2" type="ORF">EBO15_34420</name>
</gene>
<dbReference type="Pfam" id="PF13279">
    <property type="entry name" value="4HBT_2"/>
    <property type="match status" value="1"/>
</dbReference>
<dbReference type="Gene3D" id="3.10.129.10">
    <property type="entry name" value="Hotdog Thioesterase"/>
    <property type="match status" value="1"/>
</dbReference>
<comment type="caution">
    <text evidence="2">The sequence shown here is derived from an EMBL/GenBank/DDBJ whole genome shotgun (WGS) entry which is preliminary data.</text>
</comment>
<dbReference type="SUPFAM" id="SSF54637">
    <property type="entry name" value="Thioesterase/thiol ester dehydrase-isomerase"/>
    <property type="match status" value="1"/>
</dbReference>
<dbReference type="AlphaFoldDB" id="A0A3M2LM64"/>
<organism evidence="2 3">
    <name type="scientific">Actinomadura harenae</name>
    <dbReference type="NCBI Taxonomy" id="2483351"/>
    <lineage>
        <taxon>Bacteria</taxon>
        <taxon>Bacillati</taxon>
        <taxon>Actinomycetota</taxon>
        <taxon>Actinomycetes</taxon>
        <taxon>Streptosporangiales</taxon>
        <taxon>Thermomonosporaceae</taxon>
        <taxon>Actinomadura</taxon>
    </lineage>
</organism>
<evidence type="ECO:0000313" key="3">
    <source>
        <dbReference type="Proteomes" id="UP000282674"/>
    </source>
</evidence>
<keyword evidence="3" id="KW-1185">Reference proteome</keyword>
<dbReference type="CDD" id="cd00586">
    <property type="entry name" value="4HBT"/>
    <property type="match status" value="1"/>
</dbReference>
<evidence type="ECO:0000256" key="1">
    <source>
        <dbReference type="SAM" id="MobiDB-lite"/>
    </source>
</evidence>
<reference evidence="2 3" key="1">
    <citation type="submission" date="2018-10" db="EMBL/GenBank/DDBJ databases">
        <title>Isolation from soil.</title>
        <authorList>
            <person name="Hu J."/>
        </authorList>
    </citation>
    <scope>NUCLEOTIDE SEQUENCE [LARGE SCALE GENOMIC DNA]</scope>
    <source>
        <strain evidence="2 3">NEAU-Ht49</strain>
    </source>
</reference>
<dbReference type="InterPro" id="IPR029069">
    <property type="entry name" value="HotDog_dom_sf"/>
</dbReference>
<dbReference type="OrthoDB" id="194128at2"/>